<evidence type="ECO:0000313" key="2">
    <source>
        <dbReference type="EMBL" id="KAF7365531.1"/>
    </source>
</evidence>
<sequence length="552" mass="61920">MKEITRYSTSAQALTVTNGEVSIRAPKILPLGYPDAYTGYSISLERSSVTCDLITRYDVGPQEEIDDGLTESEDEDEDVDELVPTPLTAQRSNPAPHCESAILHAACARWEKPFMALSLPPPSLASTSPPSELAAAPSASRKDKKKMRNQQARAVKREVLREKPGMPKLPKAISLVRMCQSSPIPVKFRFSAHPRVASTGWMGLRDPDAEFEPDPCEYSLEEASVIPGMRIVDWHGKSGPLVNADRYVIALFGGQPRDPNWEKDVTAKAAELMEEAAEGIYSHVFSGMYYGTHRDEKKKRCGGKVTSLDQKIPRRGPHRAKMFSNSMGSGQEAPTSFFHSILNTIVLTGLLAHEPFQCIAGFTNRLFQLYVPDLHDYYRTTMDKLHRWNKKLKSNFLPTVSVFAAATFNFGLRTVTFPHLDFANLAWGWCAITALGDYDPDKGGHLILWDLKLIIRFPPGCTLFIPSALLRHLNTSIQAHEKRFSFTQYTAAGIFCFVDNGFRSEKSVNESRMNAAELAARVEARKAHWVEGLKMYRRWNWVRVDFAFTSHS</sequence>
<dbReference type="EMBL" id="JACAZI010000003">
    <property type="protein sequence ID" value="KAF7365531.1"/>
    <property type="molecule type" value="Genomic_DNA"/>
</dbReference>
<feature type="compositionally biased region" description="Low complexity" evidence="1">
    <location>
        <begin position="124"/>
        <end position="139"/>
    </location>
</feature>
<accession>A0A8H7DBF1</accession>
<dbReference type="Gene3D" id="3.60.130.30">
    <property type="match status" value="1"/>
</dbReference>
<evidence type="ECO:0000313" key="3">
    <source>
        <dbReference type="Proteomes" id="UP000620124"/>
    </source>
</evidence>
<dbReference type="Proteomes" id="UP000620124">
    <property type="component" value="Unassembled WGS sequence"/>
</dbReference>
<reference evidence="2" key="1">
    <citation type="submission" date="2020-05" db="EMBL/GenBank/DDBJ databases">
        <title>Mycena genomes resolve the evolution of fungal bioluminescence.</title>
        <authorList>
            <person name="Tsai I.J."/>
        </authorList>
    </citation>
    <scope>NUCLEOTIDE SEQUENCE</scope>
    <source>
        <strain evidence="2">CCC161011</strain>
    </source>
</reference>
<dbReference type="OrthoDB" id="3202607at2759"/>
<feature type="compositionally biased region" description="Acidic residues" evidence="1">
    <location>
        <begin position="61"/>
        <end position="79"/>
    </location>
</feature>
<dbReference type="AlphaFoldDB" id="A0A8H7DBF1"/>
<name>A0A8H7DBF1_9AGAR</name>
<gene>
    <name evidence="2" type="ORF">MVEN_00426300</name>
</gene>
<evidence type="ECO:0000256" key="1">
    <source>
        <dbReference type="SAM" id="MobiDB-lite"/>
    </source>
</evidence>
<comment type="caution">
    <text evidence="2">The sequence shown here is derived from an EMBL/GenBank/DDBJ whole genome shotgun (WGS) entry which is preliminary data.</text>
</comment>
<proteinExistence type="predicted"/>
<keyword evidence="3" id="KW-1185">Reference proteome</keyword>
<feature type="region of interest" description="Disordered" evidence="1">
    <location>
        <begin position="121"/>
        <end position="153"/>
    </location>
</feature>
<protein>
    <submittedName>
        <fullName evidence="2">Uncharacterized protein</fullName>
    </submittedName>
</protein>
<feature type="region of interest" description="Disordered" evidence="1">
    <location>
        <begin position="60"/>
        <end position="79"/>
    </location>
</feature>
<organism evidence="2 3">
    <name type="scientific">Mycena venus</name>
    <dbReference type="NCBI Taxonomy" id="2733690"/>
    <lineage>
        <taxon>Eukaryota</taxon>
        <taxon>Fungi</taxon>
        <taxon>Dikarya</taxon>
        <taxon>Basidiomycota</taxon>
        <taxon>Agaricomycotina</taxon>
        <taxon>Agaricomycetes</taxon>
        <taxon>Agaricomycetidae</taxon>
        <taxon>Agaricales</taxon>
        <taxon>Marasmiineae</taxon>
        <taxon>Mycenaceae</taxon>
        <taxon>Mycena</taxon>
    </lineage>
</organism>